<sequence>MAQDPVQLKYAGEITPETAKSHLSILASAAFEGRGTGEPGGEKAAAYIAEEFEKLGLIGPVNGSHFQPVKLTRTLFDVRDFTIDGKSFANGKDFYFVGSGPETAINANEIVFIGYGISDDKYDDLAGINIEGKVVLVFSEGEPKDAQGNSLITGTDTPSEWVTSRTKRLQNITAKNPKLIIAVSNNIQESLERFGNRLTQPRIALEESGTNPAAATTGTPVANISPEMADLLLARAKTSVAKLTGKIGDTHKPQSKTYKTRLKTIFGAVTEPFTSDNVLGYLEGSDLKDELLVITAHHDHEGNQNGIIFFGADDNGSGTTGVLEIARAFAKAKADGHGPRRSILFMTVTAEEKGLLGSNYYSRHPIFPLENTVVNLNTDMIGRIDDKHLRGNHNYVHTIGSDKLSSELKVINENANATYTHMELDYMYDDPKDPMRIYYRSDQYNFAKHGIPVIFYFSGLHPDYHTPADTVDKINFEMLAKRARLVFHTAWEIANRDKRLVVDSNKE</sequence>
<evidence type="ECO:0000313" key="3">
    <source>
        <dbReference type="Proteomes" id="UP000660862"/>
    </source>
</evidence>
<dbReference type="PANTHER" id="PTHR12147">
    <property type="entry name" value="METALLOPEPTIDASE M28 FAMILY MEMBER"/>
    <property type="match status" value="1"/>
</dbReference>
<dbReference type="PANTHER" id="PTHR12147:SF26">
    <property type="entry name" value="PEPTIDASE M28 DOMAIN-CONTAINING PROTEIN"/>
    <property type="match status" value="1"/>
</dbReference>
<evidence type="ECO:0000313" key="2">
    <source>
        <dbReference type="EMBL" id="GGG82315.1"/>
    </source>
</evidence>
<reference evidence="2" key="1">
    <citation type="journal article" date="2014" name="Int. J. Syst. Evol. Microbiol.">
        <title>Complete genome sequence of Corynebacterium casei LMG S-19264T (=DSM 44701T), isolated from a smear-ripened cheese.</title>
        <authorList>
            <consortium name="US DOE Joint Genome Institute (JGI-PGF)"/>
            <person name="Walter F."/>
            <person name="Albersmeier A."/>
            <person name="Kalinowski J."/>
            <person name="Ruckert C."/>
        </authorList>
    </citation>
    <scope>NUCLEOTIDE SEQUENCE</scope>
    <source>
        <strain evidence="2">CGMCC 1.12195</strain>
    </source>
</reference>
<dbReference type="GO" id="GO:0008235">
    <property type="term" value="F:metalloexopeptidase activity"/>
    <property type="evidence" value="ECO:0007669"/>
    <property type="project" value="InterPro"/>
</dbReference>
<dbReference type="EMBL" id="BMER01000001">
    <property type="protein sequence ID" value="GGG82315.1"/>
    <property type="molecule type" value="Genomic_DNA"/>
</dbReference>
<evidence type="ECO:0000259" key="1">
    <source>
        <dbReference type="Pfam" id="PF04389"/>
    </source>
</evidence>
<organism evidence="2 3">
    <name type="scientific">Parapedobacter pyrenivorans</name>
    <dbReference type="NCBI Taxonomy" id="1305674"/>
    <lineage>
        <taxon>Bacteria</taxon>
        <taxon>Pseudomonadati</taxon>
        <taxon>Bacteroidota</taxon>
        <taxon>Sphingobacteriia</taxon>
        <taxon>Sphingobacteriales</taxon>
        <taxon>Sphingobacteriaceae</taxon>
        <taxon>Parapedobacter</taxon>
    </lineage>
</organism>
<dbReference type="InterPro" id="IPR045175">
    <property type="entry name" value="M28_fam"/>
</dbReference>
<dbReference type="AlphaFoldDB" id="A0A917HLE0"/>
<dbReference type="Proteomes" id="UP000660862">
    <property type="component" value="Unassembled WGS sequence"/>
</dbReference>
<dbReference type="Gene3D" id="3.40.630.10">
    <property type="entry name" value="Zn peptidases"/>
    <property type="match status" value="1"/>
</dbReference>
<comment type="caution">
    <text evidence="2">The sequence shown here is derived from an EMBL/GenBank/DDBJ whole genome shotgun (WGS) entry which is preliminary data.</text>
</comment>
<feature type="domain" description="Peptidase M28" evidence="1">
    <location>
        <begin position="277"/>
        <end position="488"/>
    </location>
</feature>
<protein>
    <recommendedName>
        <fullName evidence="1">Peptidase M28 domain-containing protein</fullName>
    </recommendedName>
</protein>
<dbReference type="InterPro" id="IPR007484">
    <property type="entry name" value="Peptidase_M28"/>
</dbReference>
<proteinExistence type="predicted"/>
<dbReference type="SUPFAM" id="SSF53187">
    <property type="entry name" value="Zn-dependent exopeptidases"/>
    <property type="match status" value="1"/>
</dbReference>
<accession>A0A917HLE0</accession>
<dbReference type="GO" id="GO:0006508">
    <property type="term" value="P:proteolysis"/>
    <property type="evidence" value="ECO:0007669"/>
    <property type="project" value="InterPro"/>
</dbReference>
<dbReference type="Pfam" id="PF04389">
    <property type="entry name" value="Peptidase_M28"/>
    <property type="match status" value="1"/>
</dbReference>
<keyword evidence="3" id="KW-1185">Reference proteome</keyword>
<reference evidence="2" key="2">
    <citation type="submission" date="2020-09" db="EMBL/GenBank/DDBJ databases">
        <authorList>
            <person name="Sun Q."/>
            <person name="Zhou Y."/>
        </authorList>
    </citation>
    <scope>NUCLEOTIDE SEQUENCE</scope>
    <source>
        <strain evidence="2">CGMCC 1.12195</strain>
    </source>
</reference>
<dbReference type="Gene3D" id="3.50.30.30">
    <property type="match status" value="1"/>
</dbReference>
<name>A0A917HLE0_9SPHI</name>
<gene>
    <name evidence="2" type="ORF">GCM10007415_13930</name>
</gene>